<evidence type="ECO:0000256" key="1">
    <source>
        <dbReference type="SAM" id="MobiDB-lite"/>
    </source>
</evidence>
<comment type="caution">
    <text evidence="2">The sequence shown here is derived from an EMBL/GenBank/DDBJ whole genome shotgun (WGS) entry which is preliminary data.</text>
</comment>
<reference evidence="2" key="1">
    <citation type="submission" date="2020-09" db="EMBL/GenBank/DDBJ databases">
        <title>Genome-Enabled Discovery of Anthraquinone Biosynthesis in Senna tora.</title>
        <authorList>
            <person name="Kang S.-H."/>
            <person name="Pandey R.P."/>
            <person name="Lee C.-M."/>
            <person name="Sim J.-S."/>
            <person name="Jeong J.-T."/>
            <person name="Choi B.-S."/>
            <person name="Jung M."/>
            <person name="Ginzburg D."/>
            <person name="Zhao K."/>
            <person name="Won S.Y."/>
            <person name="Oh T.-J."/>
            <person name="Yu Y."/>
            <person name="Kim N.-H."/>
            <person name="Lee O.R."/>
            <person name="Lee T.-H."/>
            <person name="Bashyal P."/>
            <person name="Kim T.-S."/>
            <person name="Lee W.-H."/>
            <person name="Kawkins C."/>
            <person name="Kim C.-K."/>
            <person name="Kim J.S."/>
            <person name="Ahn B.O."/>
            <person name="Rhee S.Y."/>
            <person name="Sohng J.K."/>
        </authorList>
    </citation>
    <scope>NUCLEOTIDE SEQUENCE</scope>
    <source>
        <tissue evidence="2">Leaf</tissue>
    </source>
</reference>
<feature type="compositionally biased region" description="Basic residues" evidence="1">
    <location>
        <begin position="83"/>
        <end position="98"/>
    </location>
</feature>
<evidence type="ECO:0000313" key="3">
    <source>
        <dbReference type="Proteomes" id="UP000634136"/>
    </source>
</evidence>
<keyword evidence="3" id="KW-1185">Reference proteome</keyword>
<dbReference type="AlphaFoldDB" id="A0A834W3E4"/>
<dbReference type="InterPro" id="IPR030513">
    <property type="entry name" value="Dehydrin_CS"/>
</dbReference>
<dbReference type="PROSITE" id="PS00823">
    <property type="entry name" value="DEHYDRIN_2"/>
    <property type="match status" value="1"/>
</dbReference>
<sequence>MFCSRASNQYGAVPATASNNPIQKAMDMGGEEQLVGGGADVVDDVTEPPVMKTTDDVTVDETSTANDWRKKGIMEKIKEKLPGTHRRHHHKKKMDHVN</sequence>
<protein>
    <submittedName>
        <fullName evidence="2">Dehydrin Xero 1-like</fullName>
    </submittedName>
</protein>
<accession>A0A834W3E4</accession>
<organism evidence="2 3">
    <name type="scientific">Senna tora</name>
    <dbReference type="NCBI Taxonomy" id="362788"/>
    <lineage>
        <taxon>Eukaryota</taxon>
        <taxon>Viridiplantae</taxon>
        <taxon>Streptophyta</taxon>
        <taxon>Embryophyta</taxon>
        <taxon>Tracheophyta</taxon>
        <taxon>Spermatophyta</taxon>
        <taxon>Magnoliopsida</taxon>
        <taxon>eudicotyledons</taxon>
        <taxon>Gunneridae</taxon>
        <taxon>Pentapetalae</taxon>
        <taxon>rosids</taxon>
        <taxon>fabids</taxon>
        <taxon>Fabales</taxon>
        <taxon>Fabaceae</taxon>
        <taxon>Caesalpinioideae</taxon>
        <taxon>Cassia clade</taxon>
        <taxon>Senna</taxon>
    </lineage>
</organism>
<dbReference type="EMBL" id="JAAIUW010000012">
    <property type="protein sequence ID" value="KAF7807920.1"/>
    <property type="molecule type" value="Genomic_DNA"/>
</dbReference>
<name>A0A834W3E4_9FABA</name>
<dbReference type="Proteomes" id="UP000634136">
    <property type="component" value="Unassembled WGS sequence"/>
</dbReference>
<proteinExistence type="predicted"/>
<evidence type="ECO:0000313" key="2">
    <source>
        <dbReference type="EMBL" id="KAF7807920.1"/>
    </source>
</evidence>
<feature type="region of interest" description="Disordered" evidence="1">
    <location>
        <begin position="79"/>
        <end position="98"/>
    </location>
</feature>
<gene>
    <name evidence="2" type="ORF">G2W53_040081</name>
</gene>